<accession>A0A507DPB3</accession>
<dbReference type="Proteomes" id="UP000318582">
    <property type="component" value="Unassembled WGS sequence"/>
</dbReference>
<reference evidence="1 2" key="1">
    <citation type="journal article" date="2019" name="Sci. Rep.">
        <title>Comparative genomics of chytrid fungi reveal insights into the obligate biotrophic and pathogenic lifestyle of Synchytrium endobioticum.</title>
        <authorList>
            <person name="van de Vossenberg B.T.L.H."/>
            <person name="Warris S."/>
            <person name="Nguyen H.D.T."/>
            <person name="van Gent-Pelzer M.P.E."/>
            <person name="Joly D.L."/>
            <person name="van de Geest H.C."/>
            <person name="Bonants P.J.M."/>
            <person name="Smith D.S."/>
            <person name="Levesque C.A."/>
            <person name="van der Lee T.A.J."/>
        </authorList>
    </citation>
    <scope>NUCLEOTIDE SEQUENCE [LARGE SCALE GENOMIC DNA]</scope>
    <source>
        <strain evidence="1 2">CBS 809.83</strain>
    </source>
</reference>
<comment type="caution">
    <text evidence="1">The sequence shown here is derived from an EMBL/GenBank/DDBJ whole genome shotgun (WGS) entry which is preliminary data.</text>
</comment>
<name>A0A507DPB3_9FUNG</name>
<dbReference type="EMBL" id="QEAQ01000254">
    <property type="protein sequence ID" value="TPX53085.1"/>
    <property type="molecule type" value="Genomic_DNA"/>
</dbReference>
<protein>
    <submittedName>
        <fullName evidence="1">Uncharacterized protein</fullName>
    </submittedName>
</protein>
<keyword evidence="2" id="KW-1185">Reference proteome</keyword>
<dbReference type="AlphaFoldDB" id="A0A507DPB3"/>
<evidence type="ECO:0000313" key="1">
    <source>
        <dbReference type="EMBL" id="TPX53085.1"/>
    </source>
</evidence>
<organism evidence="1 2">
    <name type="scientific">Powellomyces hirtus</name>
    <dbReference type="NCBI Taxonomy" id="109895"/>
    <lineage>
        <taxon>Eukaryota</taxon>
        <taxon>Fungi</taxon>
        <taxon>Fungi incertae sedis</taxon>
        <taxon>Chytridiomycota</taxon>
        <taxon>Chytridiomycota incertae sedis</taxon>
        <taxon>Chytridiomycetes</taxon>
        <taxon>Spizellomycetales</taxon>
        <taxon>Powellomycetaceae</taxon>
        <taxon>Powellomyces</taxon>
    </lineage>
</organism>
<proteinExistence type="predicted"/>
<gene>
    <name evidence="1" type="ORF">PhCBS80983_g06364</name>
</gene>
<sequence length="206" mass="23430">MESILNELVDVLRSNKAPEQLRSNNDTVEQEVFWSEKRKHIDARNPTGFFNQPVFQKYCGFGRVETQFVSDPFYLEVPNAPTGYLRDAYGRSLNPDTFHHVFSDTDLRRMNAGRVDDRSPQSVQETQYTVRTGSSGFKEQTDLHQRIAELREGEEKRRFEHLGPNGKFVEVKSKHGIFNPGESMLEPTGLGTSGVDIYSVGLRVSG</sequence>
<evidence type="ECO:0000313" key="2">
    <source>
        <dbReference type="Proteomes" id="UP000318582"/>
    </source>
</evidence>